<accession>A0A3S0KD38</accession>
<evidence type="ECO:0000313" key="8">
    <source>
        <dbReference type="EMBL" id="RTR22911.1"/>
    </source>
</evidence>
<keyword evidence="4" id="KW-0479">Metal-binding</keyword>
<evidence type="ECO:0000313" key="9">
    <source>
        <dbReference type="Proteomes" id="UP000277007"/>
    </source>
</evidence>
<dbReference type="InterPro" id="IPR033749">
    <property type="entry name" value="Polyprenyl_synt_CS"/>
</dbReference>
<dbReference type="Proteomes" id="UP000277007">
    <property type="component" value="Unassembled WGS sequence"/>
</dbReference>
<dbReference type="SFLD" id="SFLDS00005">
    <property type="entry name" value="Isoprenoid_Synthase_Type_I"/>
    <property type="match status" value="1"/>
</dbReference>
<dbReference type="SUPFAM" id="SSF48576">
    <property type="entry name" value="Terpenoid synthases"/>
    <property type="match status" value="1"/>
</dbReference>
<comment type="similarity">
    <text evidence="2 7">Belongs to the FPP/GGPP synthase family.</text>
</comment>
<dbReference type="GO" id="GO:0005737">
    <property type="term" value="C:cytoplasm"/>
    <property type="evidence" value="ECO:0007669"/>
    <property type="project" value="UniProtKB-ARBA"/>
</dbReference>
<dbReference type="GO" id="GO:0004659">
    <property type="term" value="F:prenyltransferase activity"/>
    <property type="evidence" value="ECO:0007669"/>
    <property type="project" value="InterPro"/>
</dbReference>
<dbReference type="CDD" id="cd00685">
    <property type="entry name" value="Trans_IPPS_HT"/>
    <property type="match status" value="1"/>
</dbReference>
<dbReference type="RefSeq" id="WP_126612692.1">
    <property type="nucleotide sequence ID" value="NZ_JBHUCY010000004.1"/>
</dbReference>
<keyword evidence="9" id="KW-1185">Reference proteome</keyword>
<comment type="cofactor">
    <cofactor evidence="1">
        <name>Mg(2+)</name>
        <dbReference type="ChEBI" id="CHEBI:18420"/>
    </cofactor>
</comment>
<keyword evidence="3 7" id="KW-0808">Transferase</keyword>
<dbReference type="PROSITE" id="PS00723">
    <property type="entry name" value="POLYPRENYL_SYNTHASE_1"/>
    <property type="match status" value="1"/>
</dbReference>
<dbReference type="InterPro" id="IPR008949">
    <property type="entry name" value="Isoprenoid_synthase_dom_sf"/>
</dbReference>
<gene>
    <name evidence="8" type="ORF">EJ903_04860</name>
</gene>
<dbReference type="NCBIfam" id="NF045485">
    <property type="entry name" value="FPPsyn"/>
    <property type="match status" value="1"/>
</dbReference>
<sequence>MEPSVPNPPGWTDVQTSLKQAMAACAQAVEDTIGRLLPSTDLAEARVFDAMRYGCLNGGKRLRPFLVIQSADLFGVNPECAERVAAAVEMVHSYSLIHDDLPAMDDSDLRRGKPTCHKAFDEATAVLAGDGLLTLAFEVLADPATHEDPNIRCQLVTALAKAAGGHGMVGGQMLDLIAETERFDLGATTRLQRMKTGEMIAFSCEAGGILGRAAPPHRTALRAYAHDLGLAFQIVDDLLDVEGTEAETGKSVGRDAEAGKATFVSILGVDRARAQADLLAKQAVAHLDIFEGRAHLLEAVADFVVARRT</sequence>
<dbReference type="Gene3D" id="1.10.600.10">
    <property type="entry name" value="Farnesyl Diphosphate Synthase"/>
    <property type="match status" value="1"/>
</dbReference>
<dbReference type="InterPro" id="IPR053378">
    <property type="entry name" value="Prenyl_diphosphate_synthase"/>
</dbReference>
<evidence type="ECO:0000256" key="4">
    <source>
        <dbReference type="ARBA" id="ARBA00022723"/>
    </source>
</evidence>
<evidence type="ECO:0000256" key="7">
    <source>
        <dbReference type="RuleBase" id="RU004466"/>
    </source>
</evidence>
<organism evidence="8 9">
    <name type="scientific">Azospirillum griseum</name>
    <dbReference type="NCBI Taxonomy" id="2496639"/>
    <lineage>
        <taxon>Bacteria</taxon>
        <taxon>Pseudomonadati</taxon>
        <taxon>Pseudomonadota</taxon>
        <taxon>Alphaproteobacteria</taxon>
        <taxon>Rhodospirillales</taxon>
        <taxon>Azospirillaceae</taxon>
        <taxon>Azospirillum</taxon>
    </lineage>
</organism>
<dbReference type="PANTHER" id="PTHR43281:SF1">
    <property type="entry name" value="FARNESYL DIPHOSPHATE SYNTHASE"/>
    <property type="match status" value="1"/>
</dbReference>
<comment type="caution">
    <text evidence="8">The sequence shown here is derived from an EMBL/GenBank/DDBJ whole genome shotgun (WGS) entry which is preliminary data.</text>
</comment>
<dbReference type="OrthoDB" id="9805316at2"/>
<keyword evidence="6" id="KW-0414">Isoprene biosynthesis</keyword>
<keyword evidence="5" id="KW-0460">Magnesium</keyword>
<dbReference type="EMBL" id="RXMA01000003">
    <property type="protein sequence ID" value="RTR22911.1"/>
    <property type="molecule type" value="Genomic_DNA"/>
</dbReference>
<evidence type="ECO:0000256" key="6">
    <source>
        <dbReference type="ARBA" id="ARBA00023229"/>
    </source>
</evidence>
<evidence type="ECO:0000256" key="1">
    <source>
        <dbReference type="ARBA" id="ARBA00001946"/>
    </source>
</evidence>
<dbReference type="GO" id="GO:0016114">
    <property type="term" value="P:terpenoid biosynthetic process"/>
    <property type="evidence" value="ECO:0007669"/>
    <property type="project" value="UniProtKB-ARBA"/>
</dbReference>
<dbReference type="InterPro" id="IPR000092">
    <property type="entry name" value="Polyprenyl_synt"/>
</dbReference>
<dbReference type="SFLD" id="SFLDG01017">
    <property type="entry name" value="Polyprenyl_Transferase_Like"/>
    <property type="match status" value="1"/>
</dbReference>
<protein>
    <submittedName>
        <fullName evidence="8">Polyprenyl synthetase family protein</fullName>
    </submittedName>
</protein>
<dbReference type="GO" id="GO:0046872">
    <property type="term" value="F:metal ion binding"/>
    <property type="evidence" value="ECO:0007669"/>
    <property type="project" value="UniProtKB-KW"/>
</dbReference>
<evidence type="ECO:0000256" key="5">
    <source>
        <dbReference type="ARBA" id="ARBA00022842"/>
    </source>
</evidence>
<dbReference type="AlphaFoldDB" id="A0A3S0KD38"/>
<dbReference type="PROSITE" id="PS00444">
    <property type="entry name" value="POLYPRENYL_SYNTHASE_2"/>
    <property type="match status" value="1"/>
</dbReference>
<evidence type="ECO:0000256" key="3">
    <source>
        <dbReference type="ARBA" id="ARBA00022679"/>
    </source>
</evidence>
<reference evidence="8 9" key="1">
    <citation type="submission" date="2018-12" db="EMBL/GenBank/DDBJ databases">
        <authorList>
            <person name="Yang Y."/>
        </authorList>
    </citation>
    <scope>NUCLEOTIDE SEQUENCE [LARGE SCALE GENOMIC DNA]</scope>
    <source>
        <strain evidence="8 9">L-25-5w-1</strain>
    </source>
</reference>
<evidence type="ECO:0000256" key="2">
    <source>
        <dbReference type="ARBA" id="ARBA00006706"/>
    </source>
</evidence>
<proteinExistence type="inferred from homology"/>
<dbReference type="PANTHER" id="PTHR43281">
    <property type="entry name" value="FARNESYL DIPHOSPHATE SYNTHASE"/>
    <property type="match status" value="1"/>
</dbReference>
<dbReference type="Pfam" id="PF00348">
    <property type="entry name" value="polyprenyl_synt"/>
    <property type="match status" value="1"/>
</dbReference>
<dbReference type="FunFam" id="1.10.600.10:FF:000001">
    <property type="entry name" value="Geranylgeranyl diphosphate synthase"/>
    <property type="match status" value="1"/>
</dbReference>
<name>A0A3S0KD38_9PROT</name>